<dbReference type="RefSeq" id="WP_244554905.1">
    <property type="nucleotide sequence ID" value="NZ_FTPD01000010.1"/>
</dbReference>
<name>A0A1R3V911_9HYPH</name>
<proteinExistence type="predicted"/>
<dbReference type="AlphaFoldDB" id="A0A1R3V911"/>
<accession>A0A1R3V911</accession>
<dbReference type="EMBL" id="FTPD01000010">
    <property type="protein sequence ID" value="SIT54826.1"/>
    <property type="molecule type" value="Genomic_DNA"/>
</dbReference>
<protein>
    <submittedName>
        <fullName evidence="1">ParB-like partition protein</fullName>
    </submittedName>
</protein>
<organism evidence="1 2">
    <name type="scientific">Mesorhizobium prunaredense</name>
    <dbReference type="NCBI Taxonomy" id="1631249"/>
    <lineage>
        <taxon>Bacteria</taxon>
        <taxon>Pseudomonadati</taxon>
        <taxon>Pseudomonadota</taxon>
        <taxon>Alphaproteobacteria</taxon>
        <taxon>Hyphomicrobiales</taxon>
        <taxon>Phyllobacteriaceae</taxon>
        <taxon>Mesorhizobium</taxon>
    </lineage>
</organism>
<dbReference type="STRING" id="1631249.BQ8794_180170"/>
<evidence type="ECO:0000313" key="2">
    <source>
        <dbReference type="Proteomes" id="UP000188388"/>
    </source>
</evidence>
<keyword evidence="2" id="KW-1185">Reference proteome</keyword>
<sequence length="166" mass="18258">MALLGQPDEDGTIAGGNGDDFGTASIFARLLALCDDHVMRVLSIVMAETLEAGSAVIDALGNHLNVDIGACWQPDDAFFDLLRDKEIANSMLAEVGGKHVADGNVAEKVKTQKKIIRDFLSGDNGRRQVETWLPRWMKFPVESYTDRGGFRTADQWARVRSLFVCE</sequence>
<reference evidence="2" key="1">
    <citation type="submission" date="2017-01" db="EMBL/GenBank/DDBJ databases">
        <authorList>
            <person name="Brunel B."/>
        </authorList>
    </citation>
    <scope>NUCLEOTIDE SEQUENCE [LARGE SCALE GENOMIC DNA]</scope>
</reference>
<gene>
    <name evidence="1" type="ORF">BQ8794_180170</name>
</gene>
<evidence type="ECO:0000313" key="1">
    <source>
        <dbReference type="EMBL" id="SIT54826.1"/>
    </source>
</evidence>
<dbReference type="Proteomes" id="UP000188388">
    <property type="component" value="Unassembled WGS sequence"/>
</dbReference>